<dbReference type="AlphaFoldDB" id="V9HRR5"/>
<dbReference type="Proteomes" id="UP000017818">
    <property type="component" value="Unassembled WGS sequence"/>
</dbReference>
<organism evidence="4 5">
    <name type="scientific">Peptoanaerobacter stomatis</name>
    <dbReference type="NCBI Taxonomy" id="796937"/>
    <lineage>
        <taxon>Bacteria</taxon>
        <taxon>Bacillati</taxon>
        <taxon>Bacillota</taxon>
        <taxon>Clostridia</taxon>
        <taxon>Peptostreptococcales</taxon>
        <taxon>Filifactoraceae</taxon>
        <taxon>Peptoanaerobacter</taxon>
    </lineage>
</organism>
<dbReference type="PANTHER" id="PTHR10381:SF70">
    <property type="entry name" value="ATP-DEPENDENT CLP PROTEASE PROTEOLYTIC SUBUNIT"/>
    <property type="match status" value="1"/>
</dbReference>
<reference evidence="4 5" key="1">
    <citation type="submission" date="2012-05" db="EMBL/GenBank/DDBJ databases">
        <title>The Genome Sequence of Eubacteriaceae bacterium CM2.</title>
        <authorList>
            <consortium name="The Broad Institute Genome Sequencing Platform"/>
            <person name="Earl A."/>
            <person name="Ward D."/>
            <person name="Feldgarden M."/>
            <person name="Gevers D."/>
            <person name="Sizova M."/>
            <person name="Hazen A."/>
            <person name="Epstein S."/>
            <person name="Walker B."/>
            <person name="Young S.K."/>
            <person name="Zeng Q."/>
            <person name="Gargeya S."/>
            <person name="Fitzgerald M."/>
            <person name="Haas B."/>
            <person name="Abouelleil A."/>
            <person name="Alvarado L."/>
            <person name="Arachchi H.M."/>
            <person name="Berlin A."/>
            <person name="Chapman S.B."/>
            <person name="Goldberg J."/>
            <person name="Griggs A."/>
            <person name="Gujja S."/>
            <person name="Hansen M."/>
            <person name="Howarth C."/>
            <person name="Imamovic A."/>
            <person name="Larimer J."/>
            <person name="McCowen C."/>
            <person name="Montmayeur A."/>
            <person name="Murphy C."/>
            <person name="Neiman D."/>
            <person name="Pearson M."/>
            <person name="Priest M."/>
            <person name="Roberts A."/>
            <person name="Saif S."/>
            <person name="Shea T."/>
            <person name="Sisk P."/>
            <person name="Sykes S."/>
            <person name="Wortman J."/>
            <person name="Nusbaum C."/>
            <person name="Birren B."/>
        </authorList>
    </citation>
    <scope>NUCLEOTIDE SEQUENCE [LARGE SCALE GENOMIC DNA]</scope>
    <source>
        <strain evidence="4 5">CM2</strain>
    </source>
</reference>
<dbReference type="RefSeq" id="WP_009527706.1">
    <property type="nucleotide sequence ID" value="NZ_JH815225.1"/>
</dbReference>
<dbReference type="PANTHER" id="PTHR10381">
    <property type="entry name" value="ATP-DEPENDENT CLP PROTEASE PROTEOLYTIC SUBUNIT"/>
    <property type="match status" value="1"/>
</dbReference>
<proteinExistence type="predicted"/>
<protein>
    <recommendedName>
        <fullName evidence="6">ATP-dependent Clp protease proteolytic subunit</fullName>
    </recommendedName>
</protein>
<dbReference type="GO" id="GO:0004252">
    <property type="term" value="F:serine-type endopeptidase activity"/>
    <property type="evidence" value="ECO:0007669"/>
    <property type="project" value="TreeGrafter"/>
</dbReference>
<evidence type="ECO:0000313" key="4">
    <source>
        <dbReference type="EMBL" id="EHL18495.1"/>
    </source>
</evidence>
<dbReference type="InterPro" id="IPR023562">
    <property type="entry name" value="ClpP/TepA"/>
</dbReference>
<evidence type="ECO:0000256" key="2">
    <source>
        <dbReference type="ARBA" id="ARBA00022801"/>
    </source>
</evidence>
<dbReference type="CDD" id="cd07016">
    <property type="entry name" value="S14_ClpP_1"/>
    <property type="match status" value="1"/>
</dbReference>
<dbReference type="NCBIfam" id="NF045542">
    <property type="entry name" value="Clp_rel_HeadMat"/>
    <property type="match status" value="1"/>
</dbReference>
<dbReference type="HOGENOM" id="CLU_052762_1_0_9"/>
<evidence type="ECO:0000256" key="1">
    <source>
        <dbReference type="ARBA" id="ARBA00022670"/>
    </source>
</evidence>
<dbReference type="GO" id="GO:0009368">
    <property type="term" value="C:endopeptidase Clp complex"/>
    <property type="evidence" value="ECO:0007669"/>
    <property type="project" value="TreeGrafter"/>
</dbReference>
<sequence length="233" mass="26183">MKFLKIKNSENKAEIYINGDIVDDSWNYNWDDDPSIYPLDIKKALDDYKDKDIDVHINSGGGDVFAGIGISNMLKQHKGKTTAYIDGIAGSIASVIAFGCNKIVMPSNAFLMVHKPYTFAMGNANDLAKVIETLDTIQQGIVNTYLDHTKEDYKYEDINKLVDDETWLTGDKASEYFDIILIDSLKVVNCTSNLYKNFKSVPKGIFQEETSKEDENTVDLELLNKKIDLSLAL</sequence>
<dbReference type="Pfam" id="PF00574">
    <property type="entry name" value="CLP_protease"/>
    <property type="match status" value="1"/>
</dbReference>
<dbReference type="GO" id="GO:0004176">
    <property type="term" value="F:ATP-dependent peptidase activity"/>
    <property type="evidence" value="ECO:0007669"/>
    <property type="project" value="TreeGrafter"/>
</dbReference>
<accession>V9HRR5</accession>
<keyword evidence="3" id="KW-0720">Serine protease</keyword>
<dbReference type="GO" id="GO:0051117">
    <property type="term" value="F:ATPase binding"/>
    <property type="evidence" value="ECO:0007669"/>
    <property type="project" value="TreeGrafter"/>
</dbReference>
<gene>
    <name evidence="4" type="ORF">HMPREF9630_00220</name>
</gene>
<evidence type="ECO:0000256" key="3">
    <source>
        <dbReference type="ARBA" id="ARBA00022825"/>
    </source>
</evidence>
<keyword evidence="2" id="KW-0378">Hydrolase</keyword>
<keyword evidence="1" id="KW-0645">Protease</keyword>
<name>V9HRR5_9FIRM</name>
<dbReference type="GO" id="GO:0006515">
    <property type="term" value="P:protein quality control for misfolded or incompletely synthesized proteins"/>
    <property type="evidence" value="ECO:0007669"/>
    <property type="project" value="TreeGrafter"/>
</dbReference>
<dbReference type="OrthoDB" id="9806592at2"/>
<evidence type="ECO:0008006" key="6">
    <source>
        <dbReference type="Google" id="ProtNLM"/>
    </source>
</evidence>
<dbReference type="SUPFAM" id="SSF52096">
    <property type="entry name" value="ClpP/crotonase"/>
    <property type="match status" value="1"/>
</dbReference>
<dbReference type="EMBL" id="AFZF02000009">
    <property type="protein sequence ID" value="EHL18495.1"/>
    <property type="molecule type" value="Genomic_DNA"/>
</dbReference>
<dbReference type="PATRIC" id="fig|796939.3.peg.224"/>
<evidence type="ECO:0000313" key="5">
    <source>
        <dbReference type="Proteomes" id="UP000017818"/>
    </source>
</evidence>
<dbReference type="Gene3D" id="3.90.226.10">
    <property type="entry name" value="2-enoyl-CoA Hydratase, Chain A, domain 1"/>
    <property type="match status" value="1"/>
</dbReference>
<dbReference type="InterPro" id="IPR029045">
    <property type="entry name" value="ClpP/crotonase-like_dom_sf"/>
</dbReference>
<comment type="caution">
    <text evidence="4">The sequence shown here is derived from an EMBL/GenBank/DDBJ whole genome shotgun (WGS) entry which is preliminary data.</text>
</comment>